<dbReference type="PANTHER" id="PTHR47791">
    <property type="entry name" value="MEIOTICALLY UP-REGULATED GENE 191 PROTEIN"/>
    <property type="match status" value="1"/>
</dbReference>
<dbReference type="InterPro" id="IPR053169">
    <property type="entry name" value="MUG_Protein"/>
</dbReference>
<evidence type="ECO:0000256" key="1">
    <source>
        <dbReference type="SAM" id="SignalP"/>
    </source>
</evidence>
<protein>
    <submittedName>
        <fullName evidence="2">Glycoside hydrolase family 76 protein</fullName>
    </submittedName>
</protein>
<dbReference type="Proteomes" id="UP001499878">
    <property type="component" value="Unassembled WGS sequence"/>
</dbReference>
<dbReference type="InterPro" id="IPR014512">
    <property type="entry name" value="O_gly_hydro"/>
</dbReference>
<sequence>MLRSLLTRATAPAVCAGLLWTAAPAHAVVPAAAPAHATTLAHSASPAPARPVASSVWADRATSTYRALQGHLYQGTDAHGLYLEHTPRQAADPEHSYLWPFREAAQAAVDMQELPKTGASYRRDAAERFDTVELYHSSGPRPGYASYLPAPLGTGGDIYYDDNAVVALSQLDQYEATGDRRLLERAEQVVPVVSRAWDDDATKPCPGGMDWYDSPNNNIRATNVTALSAQLAARLYEHTRDRTYLAKAEQWYGWVYSCMRKAPGLYVNDRGDDGTTNETLWTYNSGAMIGTAVALYRGTGDTGYLDKAVEDARGSLAYWSEGSRLHDQPAVFNAFYFKDLLDLDAVRPDSAYLKVMSGYADSTYRSNRDASTGLFRFQPSGGGDFDPEAPAATLNQSAMVQIFATLADATHEHRRPS</sequence>
<dbReference type="SUPFAM" id="SSF48208">
    <property type="entry name" value="Six-hairpin glycosidases"/>
    <property type="match status" value="1"/>
</dbReference>
<dbReference type="InterPro" id="IPR008928">
    <property type="entry name" value="6-hairpin_glycosidase_sf"/>
</dbReference>
<feature type="chain" id="PRO_5047163748" evidence="1">
    <location>
        <begin position="28"/>
        <end position="417"/>
    </location>
</feature>
<dbReference type="EMBL" id="BAABJR010000002">
    <property type="protein sequence ID" value="GAA5204253.1"/>
    <property type="molecule type" value="Genomic_DNA"/>
</dbReference>
<dbReference type="RefSeq" id="WP_345626269.1">
    <property type="nucleotide sequence ID" value="NZ_BAABJR010000002.1"/>
</dbReference>
<dbReference type="InterPro" id="IPR005198">
    <property type="entry name" value="Glyco_hydro_76"/>
</dbReference>
<evidence type="ECO:0000313" key="2">
    <source>
        <dbReference type="EMBL" id="GAA5204253.1"/>
    </source>
</evidence>
<dbReference type="PANTHER" id="PTHR47791:SF4">
    <property type="entry name" value="(PUTATIVE SECRETED PROTEIN)-RELATED"/>
    <property type="match status" value="1"/>
</dbReference>
<gene>
    <name evidence="2" type="ORF">GCM10023323_06450</name>
</gene>
<dbReference type="PIRSF" id="PIRSF021505">
    <property type="entry name" value="O_gly_hdrol"/>
    <property type="match status" value="1"/>
</dbReference>
<reference evidence="3" key="1">
    <citation type="journal article" date="2019" name="Int. J. Syst. Evol. Microbiol.">
        <title>The Global Catalogue of Microorganisms (GCM) 10K type strain sequencing project: providing services to taxonomists for standard genome sequencing and annotation.</title>
        <authorList>
            <consortium name="The Broad Institute Genomics Platform"/>
            <consortium name="The Broad Institute Genome Sequencing Center for Infectious Disease"/>
            <person name="Wu L."/>
            <person name="Ma J."/>
        </authorList>
    </citation>
    <scope>NUCLEOTIDE SEQUENCE [LARGE SCALE GENOMIC DNA]</scope>
    <source>
        <strain evidence="3">JCM 18306</strain>
    </source>
</reference>
<keyword evidence="3" id="KW-1185">Reference proteome</keyword>
<name>A0ABP9SWA3_9ACTN</name>
<comment type="caution">
    <text evidence="2">The sequence shown here is derived from an EMBL/GenBank/DDBJ whole genome shotgun (WGS) entry which is preliminary data.</text>
</comment>
<dbReference type="GO" id="GO:0016787">
    <property type="term" value="F:hydrolase activity"/>
    <property type="evidence" value="ECO:0007669"/>
    <property type="project" value="UniProtKB-KW"/>
</dbReference>
<evidence type="ECO:0000313" key="3">
    <source>
        <dbReference type="Proteomes" id="UP001499878"/>
    </source>
</evidence>
<dbReference type="Pfam" id="PF03663">
    <property type="entry name" value="Glyco_hydro_76"/>
    <property type="match status" value="1"/>
</dbReference>
<feature type="signal peptide" evidence="1">
    <location>
        <begin position="1"/>
        <end position="27"/>
    </location>
</feature>
<proteinExistence type="predicted"/>
<accession>A0ABP9SWA3</accession>
<keyword evidence="2" id="KW-0378">Hydrolase</keyword>
<dbReference type="Gene3D" id="1.50.10.20">
    <property type="match status" value="1"/>
</dbReference>
<keyword evidence="1" id="KW-0732">Signal</keyword>
<organism evidence="2 3">
    <name type="scientific">Streptomyces thinghirensis</name>
    <dbReference type="NCBI Taxonomy" id="551547"/>
    <lineage>
        <taxon>Bacteria</taxon>
        <taxon>Bacillati</taxon>
        <taxon>Actinomycetota</taxon>
        <taxon>Actinomycetes</taxon>
        <taxon>Kitasatosporales</taxon>
        <taxon>Streptomycetaceae</taxon>
        <taxon>Streptomyces</taxon>
    </lineage>
</organism>